<keyword evidence="10" id="KW-1185">Reference proteome</keyword>
<keyword evidence="5" id="KW-0249">Electron transport</keyword>
<organism evidence="9 10">
    <name type="scientific">Tumidithrix elongata BACA0141</name>
    <dbReference type="NCBI Taxonomy" id="2716417"/>
    <lineage>
        <taxon>Bacteria</taxon>
        <taxon>Bacillati</taxon>
        <taxon>Cyanobacteriota</taxon>
        <taxon>Cyanophyceae</taxon>
        <taxon>Pseudanabaenales</taxon>
        <taxon>Pseudanabaenaceae</taxon>
        <taxon>Tumidithrix</taxon>
        <taxon>Tumidithrix elongata</taxon>
    </lineage>
</organism>
<gene>
    <name evidence="9" type="ORF">V2H45_00640</name>
</gene>
<evidence type="ECO:0000256" key="2">
    <source>
        <dbReference type="ARBA" id="ARBA00022448"/>
    </source>
</evidence>
<keyword evidence="6 8" id="KW-1133">Transmembrane helix</keyword>
<reference evidence="9" key="1">
    <citation type="submission" date="2024-01" db="EMBL/GenBank/DDBJ databases">
        <title>Bank of Algae and Cyanobacteria of the Azores (BACA) strain genomes.</title>
        <authorList>
            <person name="Luz R."/>
            <person name="Cordeiro R."/>
            <person name="Fonseca A."/>
            <person name="Goncalves V."/>
        </authorList>
    </citation>
    <scope>NUCLEOTIDE SEQUENCE</scope>
    <source>
        <strain evidence="9">BACA0141</strain>
    </source>
</reference>
<dbReference type="InterPro" id="IPR012595">
    <property type="entry name" value="PetM_cyt_b6/f_cplx_su7"/>
</dbReference>
<evidence type="ECO:0000313" key="10">
    <source>
        <dbReference type="Proteomes" id="UP001333818"/>
    </source>
</evidence>
<dbReference type="GO" id="GO:0015979">
    <property type="term" value="P:photosynthesis"/>
    <property type="evidence" value="ECO:0007669"/>
    <property type="project" value="UniProtKB-KW"/>
</dbReference>
<dbReference type="AlphaFoldDB" id="A0AAW9PWF0"/>
<evidence type="ECO:0000313" key="9">
    <source>
        <dbReference type="EMBL" id="MEE3715245.1"/>
    </source>
</evidence>
<evidence type="ECO:0000256" key="6">
    <source>
        <dbReference type="ARBA" id="ARBA00022989"/>
    </source>
</evidence>
<keyword evidence="4 8" id="KW-0812">Transmembrane</keyword>
<dbReference type="GO" id="GO:0009512">
    <property type="term" value="C:cytochrome b6f complex"/>
    <property type="evidence" value="ECO:0007669"/>
    <property type="project" value="InterPro"/>
</dbReference>
<sequence length="29" mass="3105">MFNAAILPIVLTLVGISLGYFLLKLQGAK</sequence>
<accession>A0AAW9PWF0</accession>
<keyword evidence="3" id="KW-0602">Photosynthesis</keyword>
<comment type="caution">
    <text evidence="9">The sequence shown here is derived from an EMBL/GenBank/DDBJ whole genome shotgun (WGS) entry which is preliminary data.</text>
</comment>
<name>A0AAW9PWF0_9CYAN</name>
<dbReference type="SUPFAM" id="SSF103441">
    <property type="entry name" value="PetM subunit of the cytochrome b6f complex"/>
    <property type="match status" value="1"/>
</dbReference>
<dbReference type="EMBL" id="JAZBJZ010000002">
    <property type="protein sequence ID" value="MEE3715245.1"/>
    <property type="molecule type" value="Genomic_DNA"/>
</dbReference>
<dbReference type="Pfam" id="PF08041">
    <property type="entry name" value="PetM"/>
    <property type="match status" value="1"/>
</dbReference>
<evidence type="ECO:0000256" key="8">
    <source>
        <dbReference type="SAM" id="Phobius"/>
    </source>
</evidence>
<keyword evidence="2" id="KW-0813">Transport</keyword>
<protein>
    <submittedName>
        <fullName evidence="9">PetM family cytochrome b6-f complex subunit 7</fullName>
    </submittedName>
</protein>
<comment type="subcellular location">
    <subcellularLocation>
        <location evidence="1">Membrane</location>
        <topology evidence="1">Single-pass membrane protein</topology>
    </subcellularLocation>
</comment>
<evidence type="ECO:0000256" key="3">
    <source>
        <dbReference type="ARBA" id="ARBA00022531"/>
    </source>
</evidence>
<evidence type="ECO:0000256" key="7">
    <source>
        <dbReference type="ARBA" id="ARBA00023136"/>
    </source>
</evidence>
<dbReference type="RefSeq" id="WP_330481783.1">
    <property type="nucleotide sequence ID" value="NZ_JAZBJZ010000002.1"/>
</dbReference>
<evidence type="ECO:0000256" key="1">
    <source>
        <dbReference type="ARBA" id="ARBA00004167"/>
    </source>
</evidence>
<keyword evidence="7 8" id="KW-0472">Membrane</keyword>
<dbReference type="GO" id="GO:0016020">
    <property type="term" value="C:membrane"/>
    <property type="evidence" value="ECO:0007669"/>
    <property type="project" value="UniProtKB-SubCell"/>
</dbReference>
<feature type="transmembrane region" description="Helical" evidence="8">
    <location>
        <begin position="6"/>
        <end position="23"/>
    </location>
</feature>
<proteinExistence type="predicted"/>
<evidence type="ECO:0000256" key="4">
    <source>
        <dbReference type="ARBA" id="ARBA00022692"/>
    </source>
</evidence>
<dbReference type="Proteomes" id="UP001333818">
    <property type="component" value="Unassembled WGS sequence"/>
</dbReference>
<evidence type="ECO:0000256" key="5">
    <source>
        <dbReference type="ARBA" id="ARBA00022982"/>
    </source>
</evidence>